<evidence type="ECO:0000256" key="2">
    <source>
        <dbReference type="ARBA" id="ARBA00003690"/>
    </source>
</evidence>
<dbReference type="GO" id="GO:0005789">
    <property type="term" value="C:endoplasmic reticulum membrane"/>
    <property type="evidence" value="ECO:0007669"/>
    <property type="project" value="UniProtKB-SubCell"/>
</dbReference>
<evidence type="ECO:0000256" key="15">
    <source>
        <dbReference type="RuleBase" id="RU000461"/>
    </source>
</evidence>
<dbReference type="InterPro" id="IPR017972">
    <property type="entry name" value="Cyt_P450_CS"/>
</dbReference>
<dbReference type="Proteomes" id="UP000719412">
    <property type="component" value="Unassembled WGS sequence"/>
</dbReference>
<dbReference type="GO" id="GO:0005506">
    <property type="term" value="F:iron ion binding"/>
    <property type="evidence" value="ECO:0007669"/>
    <property type="project" value="InterPro"/>
</dbReference>
<dbReference type="EMBL" id="JABDTM020022570">
    <property type="protein sequence ID" value="KAH0815799.1"/>
    <property type="molecule type" value="Genomic_DNA"/>
</dbReference>
<comment type="function">
    <text evidence="2">May be involved in the metabolism of insect hormones and in the breakdown of synthetic insecticides.</text>
</comment>
<comment type="caution">
    <text evidence="16">The sequence shown here is derived from an EMBL/GenBank/DDBJ whole genome shotgun (WGS) entry which is preliminary data.</text>
</comment>
<evidence type="ECO:0000256" key="1">
    <source>
        <dbReference type="ARBA" id="ARBA00001971"/>
    </source>
</evidence>
<protein>
    <recommendedName>
        <fullName evidence="18">Cytochrome P450 monooxygenase</fullName>
    </recommendedName>
</protein>
<keyword evidence="7 14" id="KW-0479">Metal-binding</keyword>
<dbReference type="AlphaFoldDB" id="A0A8J6LBI1"/>
<evidence type="ECO:0000256" key="11">
    <source>
        <dbReference type="ARBA" id="ARBA00023004"/>
    </source>
</evidence>
<evidence type="ECO:0000256" key="4">
    <source>
        <dbReference type="ARBA" id="ARBA00004406"/>
    </source>
</evidence>
<dbReference type="PANTHER" id="PTHR24292">
    <property type="entry name" value="CYTOCHROME P450"/>
    <property type="match status" value="1"/>
</dbReference>
<evidence type="ECO:0000256" key="3">
    <source>
        <dbReference type="ARBA" id="ARBA00004174"/>
    </source>
</evidence>
<keyword evidence="9" id="KW-0492">Microsome</keyword>
<dbReference type="InterPro" id="IPR001128">
    <property type="entry name" value="Cyt_P450"/>
</dbReference>
<evidence type="ECO:0000313" key="17">
    <source>
        <dbReference type="Proteomes" id="UP000719412"/>
    </source>
</evidence>
<reference evidence="16" key="2">
    <citation type="submission" date="2021-08" db="EMBL/GenBank/DDBJ databases">
        <authorList>
            <person name="Eriksson T."/>
        </authorList>
    </citation>
    <scope>NUCLEOTIDE SEQUENCE</scope>
    <source>
        <strain evidence="16">Stoneville</strain>
        <tissue evidence="16">Whole head</tissue>
    </source>
</reference>
<dbReference type="PRINTS" id="PR00465">
    <property type="entry name" value="EP450IV"/>
</dbReference>
<dbReference type="PRINTS" id="PR00385">
    <property type="entry name" value="P450"/>
</dbReference>
<dbReference type="CDD" id="cd11056">
    <property type="entry name" value="CYP6-like"/>
    <property type="match status" value="1"/>
</dbReference>
<dbReference type="PANTHER" id="PTHR24292:SF84">
    <property type="entry name" value="CYTOCHROME P450 28A5-RELATED"/>
    <property type="match status" value="1"/>
</dbReference>
<dbReference type="InterPro" id="IPR036396">
    <property type="entry name" value="Cyt_P450_sf"/>
</dbReference>
<evidence type="ECO:0000313" key="16">
    <source>
        <dbReference type="EMBL" id="KAH0815799.1"/>
    </source>
</evidence>
<dbReference type="SUPFAM" id="SSF48264">
    <property type="entry name" value="Cytochrome P450"/>
    <property type="match status" value="1"/>
</dbReference>
<dbReference type="Gene3D" id="1.10.630.10">
    <property type="entry name" value="Cytochrome P450"/>
    <property type="match status" value="1"/>
</dbReference>
<keyword evidence="10 15" id="KW-0560">Oxidoreductase</keyword>
<gene>
    <name evidence="16" type="ORF">GEV33_006992</name>
</gene>
<accession>A0A8J6LBI1</accession>
<evidence type="ECO:0000256" key="8">
    <source>
        <dbReference type="ARBA" id="ARBA00022824"/>
    </source>
</evidence>
<comment type="subcellular location">
    <subcellularLocation>
        <location evidence="4">Endoplasmic reticulum membrane</location>
        <topology evidence="4">Peripheral membrane protein</topology>
    </subcellularLocation>
    <subcellularLocation>
        <location evidence="3">Microsome membrane</location>
        <topology evidence="3">Peripheral membrane protein</topology>
    </subcellularLocation>
</comment>
<evidence type="ECO:0000256" key="10">
    <source>
        <dbReference type="ARBA" id="ARBA00023002"/>
    </source>
</evidence>
<evidence type="ECO:0000256" key="6">
    <source>
        <dbReference type="ARBA" id="ARBA00022617"/>
    </source>
</evidence>
<keyword evidence="17" id="KW-1185">Reference proteome</keyword>
<dbReference type="Pfam" id="PF00067">
    <property type="entry name" value="p450"/>
    <property type="match status" value="1"/>
</dbReference>
<dbReference type="InterPro" id="IPR002403">
    <property type="entry name" value="Cyt_P450_E_grp-IV"/>
</dbReference>
<feature type="binding site" description="axial binding residue" evidence="14">
    <location>
        <position position="380"/>
    </location>
    <ligand>
        <name>heme</name>
        <dbReference type="ChEBI" id="CHEBI:30413"/>
    </ligand>
    <ligandPart>
        <name>Fe</name>
        <dbReference type="ChEBI" id="CHEBI:18248"/>
    </ligandPart>
</feature>
<keyword evidence="12 15" id="KW-0503">Monooxygenase</keyword>
<evidence type="ECO:0000256" key="5">
    <source>
        <dbReference type="ARBA" id="ARBA00010617"/>
    </source>
</evidence>
<keyword evidence="11 14" id="KW-0408">Iron</keyword>
<comment type="similarity">
    <text evidence="5 15">Belongs to the cytochrome P450 family.</text>
</comment>
<dbReference type="InterPro" id="IPR050476">
    <property type="entry name" value="Insect_CytP450_Detox"/>
</dbReference>
<evidence type="ECO:0008006" key="18">
    <source>
        <dbReference type="Google" id="ProtNLM"/>
    </source>
</evidence>
<dbReference type="PROSITE" id="PS00086">
    <property type="entry name" value="CYTOCHROME_P450"/>
    <property type="match status" value="1"/>
</dbReference>
<organism evidence="16 17">
    <name type="scientific">Tenebrio molitor</name>
    <name type="common">Yellow mealworm beetle</name>
    <dbReference type="NCBI Taxonomy" id="7067"/>
    <lineage>
        <taxon>Eukaryota</taxon>
        <taxon>Metazoa</taxon>
        <taxon>Ecdysozoa</taxon>
        <taxon>Arthropoda</taxon>
        <taxon>Hexapoda</taxon>
        <taxon>Insecta</taxon>
        <taxon>Pterygota</taxon>
        <taxon>Neoptera</taxon>
        <taxon>Endopterygota</taxon>
        <taxon>Coleoptera</taxon>
        <taxon>Polyphaga</taxon>
        <taxon>Cucujiformia</taxon>
        <taxon>Tenebrionidae</taxon>
        <taxon>Tenebrio</taxon>
    </lineage>
</organism>
<keyword evidence="13" id="KW-0472">Membrane</keyword>
<keyword evidence="8" id="KW-0256">Endoplasmic reticulum</keyword>
<evidence type="ECO:0000256" key="13">
    <source>
        <dbReference type="ARBA" id="ARBA00023136"/>
    </source>
</evidence>
<proteinExistence type="inferred from homology"/>
<dbReference type="GO" id="GO:0020037">
    <property type="term" value="F:heme binding"/>
    <property type="evidence" value="ECO:0007669"/>
    <property type="project" value="InterPro"/>
</dbReference>
<dbReference type="GO" id="GO:0004497">
    <property type="term" value="F:monooxygenase activity"/>
    <property type="evidence" value="ECO:0007669"/>
    <property type="project" value="UniProtKB-KW"/>
</dbReference>
<comment type="cofactor">
    <cofactor evidence="1 14">
        <name>heme</name>
        <dbReference type="ChEBI" id="CHEBI:30413"/>
    </cofactor>
</comment>
<sequence length="438" mass="50356">MVGIFKASTPTLLIRDPELIRDITVKSFGHFHDNELFLDKDVDPLLGRNPFFMKGEEWRTTRVHLTPGFTSGKMKWIYPLLEDVSEQLVKFIEKQCIKASDEGLDAKDVCMRFTLNNVGSCAFGLEAKCFEEDNNEFRQIADRFFTPEGWQTTKVFIVSVIPFLSKFISIKFTPKDVEEKLENIVSQTLKYRDENNVVRNDFLHILHQMMKECKDGSFTSIDVTAHAAGFFGDGYETSSVVMHFILYQLAADLDSQTKLRQEINKVFQQNDNTLPYEELQKMPYLDAVFNETLRVHPPLGSLNKVCTENYTYVPKDKSVISKPVVIEAGTTVILPLYGLHRDPKYFDDPNSFRPERFLGGNKNKIVKYTFMPFGEGPRACLGAKTIMEIVMKMVPGVLIRNLRGPWDTLGHQLKERRYVSHSGPFNTLKKSFWKNGKR</sequence>
<dbReference type="FunFam" id="1.10.630.10:FF:000182">
    <property type="entry name" value="Cytochrome P450 3A4"/>
    <property type="match status" value="1"/>
</dbReference>
<evidence type="ECO:0000256" key="9">
    <source>
        <dbReference type="ARBA" id="ARBA00022848"/>
    </source>
</evidence>
<name>A0A8J6LBI1_TENMO</name>
<evidence type="ECO:0000256" key="14">
    <source>
        <dbReference type="PIRSR" id="PIRSR602403-1"/>
    </source>
</evidence>
<evidence type="ECO:0000256" key="7">
    <source>
        <dbReference type="ARBA" id="ARBA00022723"/>
    </source>
</evidence>
<keyword evidence="6 14" id="KW-0349">Heme</keyword>
<dbReference type="GO" id="GO:0016705">
    <property type="term" value="F:oxidoreductase activity, acting on paired donors, with incorporation or reduction of molecular oxygen"/>
    <property type="evidence" value="ECO:0007669"/>
    <property type="project" value="InterPro"/>
</dbReference>
<evidence type="ECO:0000256" key="12">
    <source>
        <dbReference type="ARBA" id="ARBA00023033"/>
    </source>
</evidence>
<reference evidence="16" key="1">
    <citation type="journal article" date="2020" name="J Insects Food Feed">
        <title>The yellow mealworm (Tenebrio molitor) genome: a resource for the emerging insects as food and feed industry.</title>
        <authorList>
            <person name="Eriksson T."/>
            <person name="Andere A."/>
            <person name="Kelstrup H."/>
            <person name="Emery V."/>
            <person name="Picard C."/>
        </authorList>
    </citation>
    <scope>NUCLEOTIDE SEQUENCE</scope>
    <source>
        <strain evidence="16">Stoneville</strain>
        <tissue evidence="16">Whole head</tissue>
    </source>
</reference>